<feature type="transmembrane region" description="Helical" evidence="1">
    <location>
        <begin position="9"/>
        <end position="37"/>
    </location>
</feature>
<dbReference type="Proteomes" id="UP000279457">
    <property type="component" value="Unassembled WGS sequence"/>
</dbReference>
<organism evidence="2 3">
    <name type="scientific">Erwinia psidii</name>
    <dbReference type="NCBI Taxonomy" id="69224"/>
    <lineage>
        <taxon>Bacteria</taxon>
        <taxon>Pseudomonadati</taxon>
        <taxon>Pseudomonadota</taxon>
        <taxon>Gammaproteobacteria</taxon>
        <taxon>Enterobacterales</taxon>
        <taxon>Erwiniaceae</taxon>
        <taxon>Erwinia</taxon>
    </lineage>
</organism>
<dbReference type="RefSeq" id="WP_124231764.1">
    <property type="nucleotide sequence ID" value="NZ_RHHM01000002.1"/>
</dbReference>
<evidence type="ECO:0000313" key="2">
    <source>
        <dbReference type="EMBL" id="RQM39456.1"/>
    </source>
</evidence>
<feature type="transmembrane region" description="Helical" evidence="1">
    <location>
        <begin position="57"/>
        <end position="74"/>
    </location>
</feature>
<accession>A0A3N6SNW3</accession>
<keyword evidence="1" id="KW-0812">Transmembrane</keyword>
<reference evidence="2 3" key="1">
    <citation type="submission" date="2018-10" db="EMBL/GenBank/DDBJ databases">
        <title>Draft genome sequence for the type isolate of Erwinia psidii, agent causal of bacterial blight in guava (Psidium guajava) and wilt and die-back of Eucalyptus spp.</title>
        <authorList>
            <person name="Hermenegildo P.S."/>
            <person name="Santos S.A."/>
            <person name="Guimaraes L.M.S."/>
            <person name="Vidigal P.M.P."/>
            <person name="Pereira I.C."/>
            <person name="Badel J.L."/>
            <person name="Alfenas-Zerbini P."/>
            <person name="Ferreira M.A.S.V."/>
            <person name="Alfenas A.C."/>
        </authorList>
    </citation>
    <scope>NUCLEOTIDE SEQUENCE [LARGE SCALE GENOMIC DNA]</scope>
    <source>
        <strain evidence="2 3">IBSBF 435</strain>
    </source>
</reference>
<sequence>MKRNKITQLFVLIGCNVFIFFILVFLGRLLATAFVYFKVGSFLFDWKETMLLSLKKGFVIGLTLGVGLWIKARLQEHKHSKKTDQ</sequence>
<protein>
    <submittedName>
        <fullName evidence="2">Uncharacterized protein</fullName>
    </submittedName>
</protein>
<keyword evidence="1" id="KW-1133">Transmembrane helix</keyword>
<keyword evidence="1" id="KW-0472">Membrane</keyword>
<keyword evidence="3" id="KW-1185">Reference proteome</keyword>
<comment type="caution">
    <text evidence="2">The sequence shown here is derived from an EMBL/GenBank/DDBJ whole genome shotgun (WGS) entry which is preliminary data.</text>
</comment>
<gene>
    <name evidence="2" type="ORF">EB241_03205</name>
</gene>
<evidence type="ECO:0000313" key="3">
    <source>
        <dbReference type="Proteomes" id="UP000279457"/>
    </source>
</evidence>
<dbReference type="EMBL" id="RHHM01000002">
    <property type="protein sequence ID" value="RQM39456.1"/>
    <property type="molecule type" value="Genomic_DNA"/>
</dbReference>
<name>A0A3N6SNW3_9GAMM</name>
<dbReference type="AlphaFoldDB" id="A0A3N6SNW3"/>
<dbReference type="OrthoDB" id="6630106at2"/>
<proteinExistence type="predicted"/>
<evidence type="ECO:0000256" key="1">
    <source>
        <dbReference type="SAM" id="Phobius"/>
    </source>
</evidence>